<comment type="subcellular location">
    <subcellularLocation>
        <location evidence="1">Cell envelope</location>
    </subcellularLocation>
</comment>
<organism evidence="9 10">
    <name type="scientific">Autumnicola lenta</name>
    <dbReference type="NCBI Taxonomy" id="3075593"/>
    <lineage>
        <taxon>Bacteria</taxon>
        <taxon>Pseudomonadati</taxon>
        <taxon>Bacteroidota</taxon>
        <taxon>Flavobacteriia</taxon>
        <taxon>Flavobacteriales</taxon>
        <taxon>Flavobacteriaceae</taxon>
        <taxon>Autumnicola</taxon>
    </lineage>
</organism>
<reference evidence="9 10" key="1">
    <citation type="submission" date="2023-09" db="EMBL/GenBank/DDBJ databases">
        <authorList>
            <person name="Rey-Velasco X."/>
        </authorList>
    </citation>
    <scope>NUCLEOTIDE SEQUENCE [LARGE SCALE GENOMIC DNA]</scope>
    <source>
        <strain evidence="9 10">F260</strain>
    </source>
</reference>
<protein>
    <submittedName>
        <fullName evidence="9">Cytochrome c peroxidase</fullName>
        <ecNumber evidence="9">1.11.1.5</ecNumber>
    </submittedName>
</protein>
<dbReference type="EC" id="1.11.1.5" evidence="9"/>
<dbReference type="InterPro" id="IPR051395">
    <property type="entry name" value="Cytochrome_c_Peroxidase/MauG"/>
</dbReference>
<feature type="domain" description="Cytochrome c" evidence="8">
    <location>
        <begin position="463"/>
        <end position="603"/>
    </location>
</feature>
<evidence type="ECO:0000256" key="5">
    <source>
        <dbReference type="ARBA" id="ARBA00023002"/>
    </source>
</evidence>
<evidence type="ECO:0000256" key="7">
    <source>
        <dbReference type="PROSITE-ProRule" id="PRU00433"/>
    </source>
</evidence>
<dbReference type="InterPro" id="IPR038352">
    <property type="entry name" value="Imelysin_sf"/>
</dbReference>
<dbReference type="RefSeq" id="WP_311494148.1">
    <property type="nucleotide sequence ID" value="NZ_JAVRHO010000005.1"/>
</dbReference>
<dbReference type="GO" id="GO:0004130">
    <property type="term" value="F:cytochrome-c peroxidase activity"/>
    <property type="evidence" value="ECO:0007669"/>
    <property type="project" value="UniProtKB-EC"/>
</dbReference>
<dbReference type="InterPro" id="IPR004852">
    <property type="entry name" value="Di-haem_cyt_c_peroxidsae"/>
</dbReference>
<evidence type="ECO:0000259" key="8">
    <source>
        <dbReference type="PROSITE" id="PS51007"/>
    </source>
</evidence>
<dbReference type="Pfam" id="PF03150">
    <property type="entry name" value="CCP_MauG"/>
    <property type="match status" value="1"/>
</dbReference>
<accession>A0ABU3CI53</accession>
<dbReference type="PANTHER" id="PTHR30600">
    <property type="entry name" value="CYTOCHROME C PEROXIDASE-RELATED"/>
    <property type="match status" value="1"/>
</dbReference>
<dbReference type="Proteomes" id="UP001245285">
    <property type="component" value="Unassembled WGS sequence"/>
</dbReference>
<dbReference type="Gene3D" id="1.20.1420.20">
    <property type="entry name" value="M75 peptidase, HXXE motif"/>
    <property type="match status" value="1"/>
</dbReference>
<dbReference type="SUPFAM" id="SSF46626">
    <property type="entry name" value="Cytochrome c"/>
    <property type="match status" value="2"/>
</dbReference>
<keyword evidence="5 9" id="KW-0560">Oxidoreductase</keyword>
<keyword evidence="10" id="KW-1185">Reference proteome</keyword>
<name>A0ABU3CI53_9FLAO</name>
<dbReference type="InterPro" id="IPR009056">
    <property type="entry name" value="Cyt_c-like_dom"/>
</dbReference>
<evidence type="ECO:0000256" key="3">
    <source>
        <dbReference type="ARBA" id="ARBA00022723"/>
    </source>
</evidence>
<evidence type="ECO:0000313" key="10">
    <source>
        <dbReference type="Proteomes" id="UP001245285"/>
    </source>
</evidence>
<sequence>MKYHKLFLLLFFVTFSSCKNNEEYVDLAINKEQAKKIVNWLNTRSFYLESIEKSIAHLEELEKIGHDNAKSKEVFAMARSEFKKAEPYASYLNPPVGHRVNGPALPVFLEDNSRTMPPVGLQKIEESIYKGGVSETEFLAEVEVTKGLMINLKENIIKRELNPQRFFVATHQQLLRIISLSISGFDTPVSQLGFDETVTSLQSLLEVYNRSIAGIIIERNEQLDKDFQQKIAEAITFVEQDKNFENFDRFTFIRDYMNPVTSTWVAVRKESRLWDGKVSSPFNFDASTFFEEDSFNANFFMPAMNRNPSEKQIALGEKLFFDKNLSEDKKMSCATCHVPENAYSDGMVANLDNQGNHLQRNTPTLINVAFQQSFFWDGRSENLMDQISSVFTNDKEFNTGVHQFSEGILEDPAYKEMIREAFGQISGRNTDVIKALSAYIASLNGFNSKFDRNIRGEENTFTAEEKHGFNLFMGKALCATCHFMPLTNGTVPPFFKETEREVIGVPETAQNLKLDDDFGFYWKYGVEIQKGMFKTPTVRNSAVTAPYMHNGVYETLEEVIDFYNLGGGAGLGFDLPHQTLPFDELTLDDSEQKALIAYLKTLTDTAVSETREKNLLVNN</sequence>
<evidence type="ECO:0000256" key="1">
    <source>
        <dbReference type="ARBA" id="ARBA00004196"/>
    </source>
</evidence>
<dbReference type="PROSITE" id="PS51257">
    <property type="entry name" value="PROKAR_LIPOPROTEIN"/>
    <property type="match status" value="1"/>
</dbReference>
<evidence type="ECO:0000256" key="2">
    <source>
        <dbReference type="ARBA" id="ARBA00022617"/>
    </source>
</evidence>
<keyword evidence="4" id="KW-0732">Signal</keyword>
<evidence type="ECO:0000256" key="6">
    <source>
        <dbReference type="ARBA" id="ARBA00023004"/>
    </source>
</evidence>
<dbReference type="Gene3D" id="1.10.760.10">
    <property type="entry name" value="Cytochrome c-like domain"/>
    <property type="match status" value="2"/>
</dbReference>
<gene>
    <name evidence="9" type="ORF">RM545_04605</name>
</gene>
<feature type="domain" description="Cytochrome c" evidence="8">
    <location>
        <begin position="311"/>
        <end position="444"/>
    </location>
</feature>
<evidence type="ECO:0000313" key="9">
    <source>
        <dbReference type="EMBL" id="MDT0645961.1"/>
    </source>
</evidence>
<dbReference type="PANTHER" id="PTHR30600:SF10">
    <property type="entry name" value="BLL6722 PROTEIN"/>
    <property type="match status" value="1"/>
</dbReference>
<comment type="caution">
    <text evidence="9">The sequence shown here is derived from an EMBL/GenBank/DDBJ whole genome shotgun (WGS) entry which is preliminary data.</text>
</comment>
<keyword evidence="6 7" id="KW-0408">Iron</keyword>
<dbReference type="PROSITE" id="PS51007">
    <property type="entry name" value="CYTC"/>
    <property type="match status" value="2"/>
</dbReference>
<dbReference type="EMBL" id="JAVRHO010000005">
    <property type="protein sequence ID" value="MDT0645961.1"/>
    <property type="molecule type" value="Genomic_DNA"/>
</dbReference>
<proteinExistence type="predicted"/>
<keyword evidence="2 7" id="KW-0349">Heme</keyword>
<keyword evidence="9" id="KW-0575">Peroxidase</keyword>
<keyword evidence="3 7" id="KW-0479">Metal-binding</keyword>
<dbReference type="InterPro" id="IPR036909">
    <property type="entry name" value="Cyt_c-like_dom_sf"/>
</dbReference>
<evidence type="ECO:0000256" key="4">
    <source>
        <dbReference type="ARBA" id="ARBA00022729"/>
    </source>
</evidence>